<comment type="caution">
    <text evidence="1">The sequence shown here is derived from an EMBL/GenBank/DDBJ whole genome shotgun (WGS) entry which is preliminary data.</text>
</comment>
<dbReference type="EMBL" id="AZAC01000004">
    <property type="protein sequence ID" value="KIX15232.1"/>
    <property type="molecule type" value="Genomic_DNA"/>
</dbReference>
<organism evidence="1 2">
    <name type="scientific">Dethiosulfatarculus sandiegensis</name>
    <dbReference type="NCBI Taxonomy" id="1429043"/>
    <lineage>
        <taxon>Bacteria</taxon>
        <taxon>Pseudomonadati</taxon>
        <taxon>Thermodesulfobacteriota</taxon>
        <taxon>Desulfarculia</taxon>
        <taxon>Desulfarculales</taxon>
        <taxon>Desulfarculaceae</taxon>
        <taxon>Dethiosulfatarculus</taxon>
    </lineage>
</organism>
<dbReference type="Proteomes" id="UP000032233">
    <property type="component" value="Unassembled WGS sequence"/>
</dbReference>
<sequence>MVNKFVLLLFPLSQFQLIPITYYKSRALKVDLPWRPGLHILWVEHGGEDK</sequence>
<gene>
    <name evidence="1" type="ORF">X474_05280</name>
</gene>
<accession>A0A0D2GKD9</accession>
<keyword evidence="2" id="KW-1185">Reference proteome</keyword>
<dbReference type="STRING" id="1429043.X474_05280"/>
<evidence type="ECO:0000313" key="1">
    <source>
        <dbReference type="EMBL" id="KIX15232.1"/>
    </source>
</evidence>
<proteinExistence type="predicted"/>
<evidence type="ECO:0000313" key="2">
    <source>
        <dbReference type="Proteomes" id="UP000032233"/>
    </source>
</evidence>
<name>A0A0D2GKD9_9BACT</name>
<dbReference type="AlphaFoldDB" id="A0A0D2GKD9"/>
<protein>
    <submittedName>
        <fullName evidence="1">Uncharacterized protein</fullName>
    </submittedName>
</protein>
<dbReference type="InParanoid" id="A0A0D2GKD9"/>
<reference evidence="1 2" key="1">
    <citation type="submission" date="2013-11" db="EMBL/GenBank/DDBJ databases">
        <title>Metagenomic analysis of a methanogenic consortium involved in long chain n-alkane degradation.</title>
        <authorList>
            <person name="Davidova I.A."/>
            <person name="Callaghan A.V."/>
            <person name="Wawrik B."/>
            <person name="Pruitt S."/>
            <person name="Marks C."/>
            <person name="Duncan K.E."/>
            <person name="Suflita J.M."/>
        </authorList>
    </citation>
    <scope>NUCLEOTIDE SEQUENCE [LARGE SCALE GENOMIC DNA]</scope>
    <source>
        <strain evidence="1 2">SPR</strain>
    </source>
</reference>